<evidence type="ECO:0000259" key="2">
    <source>
        <dbReference type="Pfam" id="PF03781"/>
    </source>
</evidence>
<dbReference type="InterPro" id="IPR051043">
    <property type="entry name" value="Sulfatase_Mod_Factor_Kinase"/>
</dbReference>
<feature type="domain" description="Sulfatase-modifying factor enzyme-like" evidence="2">
    <location>
        <begin position="54"/>
        <end position="266"/>
    </location>
</feature>
<gene>
    <name evidence="3" type="ORF">RHP80_06810</name>
</gene>
<evidence type="ECO:0000313" key="3">
    <source>
        <dbReference type="EMBL" id="WND06841.1"/>
    </source>
</evidence>
<sequence>MMKQNLVILLISSLSLSACAKSDATQKTSTPVTKQDLSSEQKKQLQQLLEKTKKNLIFVKGGSFKMGDFGPEHSIDKLPYDSNGDSKPLHKVTLDDFYLSATKATYADFDIYTEVTGQKDVGDFNERTKKYRIPSSAAGINWQQARNYCQWLGTQLNLKMDLPTEAQWEYAARNRGQYILYPTDNGKIDNGRNVWSFDQRQQAQEKLKVYKDISLLRQFPPTPLGLYDMITDNYEWMLDWYDPEYYSKSPEKNPQGPKIGTLKVVRSSAPADGQPLQTFTGKTISRHAMDPMADPELVKESKNQKYYFDFNLNNSVRCAANP</sequence>
<dbReference type="InterPro" id="IPR005532">
    <property type="entry name" value="SUMF_dom"/>
</dbReference>
<feature type="chain" id="PRO_5044342568" evidence="1">
    <location>
        <begin position="21"/>
        <end position="322"/>
    </location>
</feature>
<accession>A0AB38YZN7</accession>
<dbReference type="PROSITE" id="PS51257">
    <property type="entry name" value="PROKAR_LIPOPROTEIN"/>
    <property type="match status" value="1"/>
</dbReference>
<dbReference type="InterPro" id="IPR016187">
    <property type="entry name" value="CTDL_fold"/>
</dbReference>
<keyword evidence="1" id="KW-0732">Signal</keyword>
<dbReference type="SUPFAM" id="SSF56436">
    <property type="entry name" value="C-type lectin-like"/>
    <property type="match status" value="1"/>
</dbReference>
<dbReference type="GO" id="GO:0120147">
    <property type="term" value="F:formylglycine-generating oxidase activity"/>
    <property type="evidence" value="ECO:0007669"/>
    <property type="project" value="TreeGrafter"/>
</dbReference>
<dbReference type="PANTHER" id="PTHR23150:SF19">
    <property type="entry name" value="FORMYLGLYCINE-GENERATING ENZYME"/>
    <property type="match status" value="1"/>
</dbReference>
<feature type="signal peptide" evidence="1">
    <location>
        <begin position="1"/>
        <end position="20"/>
    </location>
</feature>
<dbReference type="EMBL" id="CP134206">
    <property type="protein sequence ID" value="WND06841.1"/>
    <property type="molecule type" value="Genomic_DNA"/>
</dbReference>
<evidence type="ECO:0000256" key="1">
    <source>
        <dbReference type="SAM" id="SignalP"/>
    </source>
</evidence>
<dbReference type="Gene3D" id="3.90.1580.10">
    <property type="entry name" value="paralog of FGE (formylglycine-generating enzyme)"/>
    <property type="match status" value="1"/>
</dbReference>
<organism evidence="3 4">
    <name type="scientific">Acinetobacter soli</name>
    <dbReference type="NCBI Taxonomy" id="487316"/>
    <lineage>
        <taxon>Bacteria</taxon>
        <taxon>Pseudomonadati</taxon>
        <taxon>Pseudomonadota</taxon>
        <taxon>Gammaproteobacteria</taxon>
        <taxon>Moraxellales</taxon>
        <taxon>Moraxellaceae</taxon>
        <taxon>Acinetobacter</taxon>
    </lineage>
</organism>
<evidence type="ECO:0000313" key="4">
    <source>
        <dbReference type="Proteomes" id="UP001256400"/>
    </source>
</evidence>
<dbReference type="Proteomes" id="UP001256400">
    <property type="component" value="Chromosome"/>
</dbReference>
<name>A0AB38YZN7_9GAMM</name>
<protein>
    <submittedName>
        <fullName evidence="3">SUMF1/EgtB/PvdO family nonheme iron enzyme</fullName>
    </submittedName>
</protein>
<dbReference type="PANTHER" id="PTHR23150">
    <property type="entry name" value="SULFATASE MODIFYING FACTOR 1, 2"/>
    <property type="match status" value="1"/>
</dbReference>
<dbReference type="Pfam" id="PF03781">
    <property type="entry name" value="FGE-sulfatase"/>
    <property type="match status" value="1"/>
</dbReference>
<dbReference type="AlphaFoldDB" id="A0AB38YZN7"/>
<dbReference type="InterPro" id="IPR042095">
    <property type="entry name" value="SUMF_sf"/>
</dbReference>
<reference evidence="3" key="1">
    <citation type="submission" date="2023-09" db="EMBL/GenBank/DDBJ databases">
        <title>Acinetobacter soli.</title>
        <authorList>
            <person name="Kim B."/>
            <person name="Kim D."/>
            <person name="Park D."/>
        </authorList>
    </citation>
    <scope>NUCLEOTIDE SEQUENCE</scope>
    <source>
        <strain evidence="3">2023.05</strain>
    </source>
</reference>
<proteinExistence type="predicted"/>
<dbReference type="RefSeq" id="WP_048762982.1">
    <property type="nucleotide sequence ID" value="NZ_BKFD01000014.1"/>
</dbReference>